<reference evidence="5" key="1">
    <citation type="journal article" date="2021" name="PeerJ">
        <title>Extensive microbial diversity within the chicken gut microbiome revealed by metagenomics and culture.</title>
        <authorList>
            <person name="Gilroy R."/>
            <person name="Ravi A."/>
            <person name="Getino M."/>
            <person name="Pursley I."/>
            <person name="Horton D.L."/>
            <person name="Alikhan N.F."/>
            <person name="Baker D."/>
            <person name="Gharbi K."/>
            <person name="Hall N."/>
            <person name="Watson M."/>
            <person name="Adriaenssens E.M."/>
            <person name="Foster-Nyarko E."/>
            <person name="Jarju S."/>
            <person name="Secka A."/>
            <person name="Antonio M."/>
            <person name="Oren A."/>
            <person name="Chaudhuri R.R."/>
            <person name="La Ragione R."/>
            <person name="Hildebrand F."/>
            <person name="Pallen M.J."/>
        </authorList>
    </citation>
    <scope>NUCLEOTIDE SEQUENCE</scope>
    <source>
        <strain evidence="5">9264</strain>
    </source>
</reference>
<evidence type="ECO:0000313" key="5">
    <source>
        <dbReference type="EMBL" id="HJD43759.1"/>
    </source>
</evidence>
<evidence type="ECO:0000256" key="2">
    <source>
        <dbReference type="RuleBase" id="RU003613"/>
    </source>
</evidence>
<protein>
    <recommendedName>
        <fullName evidence="1">Cell division protein ZipA</fullName>
    </recommendedName>
</protein>
<dbReference type="SMART" id="SM00771">
    <property type="entry name" value="ZipA_C"/>
    <property type="match status" value="1"/>
</dbReference>
<dbReference type="GO" id="GO:0090529">
    <property type="term" value="P:cell septum assembly"/>
    <property type="evidence" value="ECO:0007669"/>
    <property type="project" value="InterPro"/>
</dbReference>
<dbReference type="Pfam" id="PF04354">
    <property type="entry name" value="ZipA_C"/>
    <property type="match status" value="1"/>
</dbReference>
<name>A0A9D2U8X5_9BURK</name>
<comment type="caution">
    <text evidence="5">The sequence shown here is derived from an EMBL/GenBank/DDBJ whole genome shotgun (WGS) entry which is preliminary data.</text>
</comment>
<evidence type="ECO:0000256" key="3">
    <source>
        <dbReference type="SAM" id="Phobius"/>
    </source>
</evidence>
<keyword evidence="2" id="KW-1003">Cell membrane</keyword>
<dbReference type="AlphaFoldDB" id="A0A9D2U8X5"/>
<keyword evidence="2 3" id="KW-0812">Transmembrane</keyword>
<keyword evidence="3" id="KW-1133">Transmembrane helix</keyword>
<feature type="transmembrane region" description="Helical" evidence="3">
    <location>
        <begin position="6"/>
        <end position="25"/>
    </location>
</feature>
<evidence type="ECO:0000256" key="1">
    <source>
        <dbReference type="RuleBase" id="RU003612"/>
    </source>
</evidence>
<dbReference type="Gene3D" id="3.30.1400.10">
    <property type="entry name" value="ZipA, C-terminal FtsZ-binding domain"/>
    <property type="match status" value="1"/>
</dbReference>
<dbReference type="SUPFAM" id="SSF64383">
    <property type="entry name" value="Cell-division protein ZipA, C-terminal domain"/>
    <property type="match status" value="1"/>
</dbReference>
<comment type="similarity">
    <text evidence="1">Belongs to the ZipA family.</text>
</comment>
<keyword evidence="2 3" id="KW-0472">Membrane</keyword>
<organism evidence="5 6">
    <name type="scientific">Candidatus Paenalcaligenes intestinipullorum</name>
    <dbReference type="NCBI Taxonomy" id="2838718"/>
    <lineage>
        <taxon>Bacteria</taxon>
        <taxon>Pseudomonadati</taxon>
        <taxon>Pseudomonadota</taxon>
        <taxon>Betaproteobacteria</taxon>
        <taxon>Burkholderiales</taxon>
        <taxon>Alcaligenaceae</taxon>
        <taxon>Paenalcaligenes</taxon>
    </lineage>
</organism>
<proteinExistence type="inferred from homology"/>
<evidence type="ECO:0000259" key="4">
    <source>
        <dbReference type="SMART" id="SM00771"/>
    </source>
</evidence>
<evidence type="ECO:0000313" key="6">
    <source>
        <dbReference type="Proteomes" id="UP000823889"/>
    </source>
</evidence>
<dbReference type="GO" id="GO:0005886">
    <property type="term" value="C:plasma membrane"/>
    <property type="evidence" value="ECO:0007669"/>
    <property type="project" value="UniProtKB-SubCell"/>
</dbReference>
<dbReference type="InterPro" id="IPR036765">
    <property type="entry name" value="ZipA_FtsZ-bd_C_sf"/>
</dbReference>
<accession>A0A9D2U8X5</accession>
<keyword evidence="2" id="KW-0997">Cell inner membrane</keyword>
<dbReference type="InterPro" id="IPR007449">
    <property type="entry name" value="ZipA_FtsZ-bd_C"/>
</dbReference>
<keyword evidence="1" id="KW-0131">Cell cycle</keyword>
<sequence length="343" mass="37369">MSDLQIGLIVAGVVVIGGLLAFNWWQDKRIRQHMQAHLPDTDDDPLMGSALQATTKQEPTVRIADSLGEHVTEPVVPADEVDAACEAVIDLHFATPVAGQQLLAVLRDYLRPTSKPLRFFATTDQHQPTTSVHPEQQYSDIQLAILLANRQGPLTAIDWSRLWAAAQSIAEHLDATLEGPEQDAVVAQAEALDNYCASIDAQVGLQIVLQGPTPSAQVMHAVTEAGFLPYGRQTAWLADSGVPRFTLLFDGKRADEVHSASIRHLDLLLDVPNTPADTEAFSRMASVARGLAADLQAELIDDSGRPVHEHNDAVLDEQLYELYQQLERAGFTPGDARTARVFA</sequence>
<keyword evidence="1 5" id="KW-0132">Cell division</keyword>
<gene>
    <name evidence="5" type="ORF">H9906_01855</name>
</gene>
<comment type="subcellular location">
    <subcellularLocation>
        <location evidence="2">Cell inner membrane</location>
        <topology evidence="2">Single-pass type I membrane protein</topology>
    </subcellularLocation>
</comment>
<feature type="domain" description="ZipA C-terminal FtsZ-binding" evidence="4">
    <location>
        <begin position="199"/>
        <end position="322"/>
    </location>
</feature>
<reference evidence="5" key="2">
    <citation type="submission" date="2021-04" db="EMBL/GenBank/DDBJ databases">
        <authorList>
            <person name="Gilroy R."/>
        </authorList>
    </citation>
    <scope>NUCLEOTIDE SEQUENCE</scope>
    <source>
        <strain evidence="5">9264</strain>
    </source>
</reference>
<dbReference type="Proteomes" id="UP000823889">
    <property type="component" value="Unassembled WGS sequence"/>
</dbReference>
<comment type="function">
    <text evidence="1">Essential cell division protein that stabilizes the FtsZ protofilaments by cross-linking them and that serves as a cytoplasmic membrane anchor for the Z ring. Also required for the recruitment to the septal ring of downstream cell division proteins.</text>
</comment>
<dbReference type="EMBL" id="DWUQ01000037">
    <property type="protein sequence ID" value="HJD43759.1"/>
    <property type="molecule type" value="Genomic_DNA"/>
</dbReference>